<dbReference type="InParanoid" id="A0A2P5B3Y7"/>
<dbReference type="EMBL" id="JXTC01000613">
    <property type="protein sequence ID" value="PON43517.1"/>
    <property type="molecule type" value="Genomic_DNA"/>
</dbReference>
<reference evidence="2" key="1">
    <citation type="submission" date="2016-06" db="EMBL/GenBank/DDBJ databases">
        <title>Parallel loss of symbiosis genes in relatives of nitrogen-fixing non-legume Parasponia.</title>
        <authorList>
            <person name="Van Velzen R."/>
            <person name="Holmer R."/>
            <person name="Bu F."/>
            <person name="Rutten L."/>
            <person name="Van Zeijl A."/>
            <person name="Liu W."/>
            <person name="Santuari L."/>
            <person name="Cao Q."/>
            <person name="Sharma T."/>
            <person name="Shen D."/>
            <person name="Roswanjaya Y."/>
            <person name="Wardhani T."/>
            <person name="Kalhor M.S."/>
            <person name="Jansen J."/>
            <person name="Van den Hoogen J."/>
            <person name="Gungor B."/>
            <person name="Hartog M."/>
            <person name="Hontelez J."/>
            <person name="Verver J."/>
            <person name="Yang W.-C."/>
            <person name="Schijlen E."/>
            <person name="Repin R."/>
            <person name="Schilthuizen M."/>
            <person name="Schranz E."/>
            <person name="Heidstra R."/>
            <person name="Miyata K."/>
            <person name="Fedorova E."/>
            <person name="Kohlen W."/>
            <person name="Bisseling T."/>
            <person name="Smit S."/>
            <person name="Geurts R."/>
        </authorList>
    </citation>
    <scope>NUCLEOTIDE SEQUENCE [LARGE SCALE GENOMIC DNA]</scope>
    <source>
        <strain evidence="2">cv. RG33-2</strain>
    </source>
</reference>
<name>A0A2P5B3Y7_TREOI</name>
<protein>
    <submittedName>
        <fullName evidence="1">Uncharacterized protein</fullName>
    </submittedName>
</protein>
<evidence type="ECO:0000313" key="2">
    <source>
        <dbReference type="Proteomes" id="UP000237000"/>
    </source>
</evidence>
<gene>
    <name evidence="1" type="ORF">TorRG33x02_333650</name>
</gene>
<dbReference type="AlphaFoldDB" id="A0A2P5B3Y7"/>
<keyword evidence="2" id="KW-1185">Reference proteome</keyword>
<sequence>MSKSWMTLRKRVSPQFRRDAMAFAERAVAYVNSEGELFEVANVRGGDDVEDNGDEMRDVLVDIAGSVEMSHQTMDEGCSDVPIDGSE</sequence>
<proteinExistence type="predicted"/>
<dbReference type="Proteomes" id="UP000237000">
    <property type="component" value="Unassembled WGS sequence"/>
</dbReference>
<organism evidence="1 2">
    <name type="scientific">Trema orientale</name>
    <name type="common">Charcoal tree</name>
    <name type="synonym">Celtis orientalis</name>
    <dbReference type="NCBI Taxonomy" id="63057"/>
    <lineage>
        <taxon>Eukaryota</taxon>
        <taxon>Viridiplantae</taxon>
        <taxon>Streptophyta</taxon>
        <taxon>Embryophyta</taxon>
        <taxon>Tracheophyta</taxon>
        <taxon>Spermatophyta</taxon>
        <taxon>Magnoliopsida</taxon>
        <taxon>eudicotyledons</taxon>
        <taxon>Gunneridae</taxon>
        <taxon>Pentapetalae</taxon>
        <taxon>rosids</taxon>
        <taxon>fabids</taxon>
        <taxon>Rosales</taxon>
        <taxon>Cannabaceae</taxon>
        <taxon>Trema</taxon>
    </lineage>
</organism>
<evidence type="ECO:0000313" key="1">
    <source>
        <dbReference type="EMBL" id="PON43517.1"/>
    </source>
</evidence>
<accession>A0A2P5B3Y7</accession>
<comment type="caution">
    <text evidence="1">The sequence shown here is derived from an EMBL/GenBank/DDBJ whole genome shotgun (WGS) entry which is preliminary data.</text>
</comment>
<dbReference type="OrthoDB" id="10496414at2759"/>